<organism evidence="1 2">
    <name type="scientific">Triparma laevis f. longispina</name>
    <dbReference type="NCBI Taxonomy" id="1714387"/>
    <lineage>
        <taxon>Eukaryota</taxon>
        <taxon>Sar</taxon>
        <taxon>Stramenopiles</taxon>
        <taxon>Ochrophyta</taxon>
        <taxon>Bolidophyceae</taxon>
        <taxon>Parmales</taxon>
        <taxon>Triparmaceae</taxon>
        <taxon>Triparma</taxon>
    </lineage>
</organism>
<dbReference type="AlphaFoldDB" id="A0A9W7FTT7"/>
<accession>A0A9W7FTT7</accession>
<dbReference type="EMBL" id="BRXW01000310">
    <property type="protein sequence ID" value="GMI17890.1"/>
    <property type="molecule type" value="Genomic_DNA"/>
</dbReference>
<evidence type="ECO:0000313" key="2">
    <source>
        <dbReference type="Proteomes" id="UP001165122"/>
    </source>
</evidence>
<protein>
    <submittedName>
        <fullName evidence="1">Uncharacterized protein</fullName>
    </submittedName>
</protein>
<gene>
    <name evidence="1" type="ORF">TrLO_g1383</name>
</gene>
<keyword evidence="2" id="KW-1185">Reference proteome</keyword>
<proteinExistence type="predicted"/>
<evidence type="ECO:0000313" key="1">
    <source>
        <dbReference type="EMBL" id="GMI17890.1"/>
    </source>
</evidence>
<name>A0A9W7FTT7_9STRA</name>
<comment type="caution">
    <text evidence="1">The sequence shown here is derived from an EMBL/GenBank/DDBJ whole genome shotgun (WGS) entry which is preliminary data.</text>
</comment>
<dbReference type="Proteomes" id="UP001165122">
    <property type="component" value="Unassembled WGS sequence"/>
</dbReference>
<dbReference type="OrthoDB" id="10569341at2759"/>
<reference evidence="2" key="1">
    <citation type="journal article" date="2023" name="Commun. Biol.">
        <title>Genome analysis of Parmales, the sister group of diatoms, reveals the evolutionary specialization of diatoms from phago-mixotrophs to photoautotrophs.</title>
        <authorList>
            <person name="Ban H."/>
            <person name="Sato S."/>
            <person name="Yoshikawa S."/>
            <person name="Yamada K."/>
            <person name="Nakamura Y."/>
            <person name="Ichinomiya M."/>
            <person name="Sato N."/>
            <person name="Blanc-Mathieu R."/>
            <person name="Endo H."/>
            <person name="Kuwata A."/>
            <person name="Ogata H."/>
        </authorList>
    </citation>
    <scope>NUCLEOTIDE SEQUENCE [LARGE SCALE GENOMIC DNA]</scope>
    <source>
        <strain evidence="2">NIES 3700</strain>
    </source>
</reference>
<sequence length="175" mass="17767">MPGSTIYERHANRHILLKRTYPNHVVSSVPANWYEKDLNAQASASSTNSGTAPSPQPLSAVNALLLVAGSLYIAKSAAAKSPTPGAARDSGLAFATNGRTDTSGVTKKIARPVAIANPVTMRFSGSPVGRVGGLLGGGKNFANSPALAINLSKVAGRSLAGASGLVVFGLAKAFL</sequence>